<dbReference type="InterPro" id="IPR011008">
    <property type="entry name" value="Dimeric_a/b-barrel"/>
</dbReference>
<dbReference type="Pfam" id="PF13412">
    <property type="entry name" value="HTH_24"/>
    <property type="match status" value="1"/>
</dbReference>
<accession>A0ABT0BFI0</accession>
<feature type="domain" description="HTH asnC-type" evidence="4">
    <location>
        <begin position="5"/>
        <end position="57"/>
    </location>
</feature>
<protein>
    <submittedName>
        <fullName evidence="5">Lrp/AsnC family transcriptional regulator</fullName>
    </submittedName>
</protein>
<dbReference type="PANTHER" id="PTHR30154:SF34">
    <property type="entry name" value="TRANSCRIPTIONAL REGULATOR AZLB"/>
    <property type="match status" value="1"/>
</dbReference>
<dbReference type="Pfam" id="PF01037">
    <property type="entry name" value="AsnC_trans_reg"/>
    <property type="match status" value="1"/>
</dbReference>
<dbReference type="SUPFAM" id="SSF54909">
    <property type="entry name" value="Dimeric alpha+beta barrel"/>
    <property type="match status" value="1"/>
</dbReference>
<dbReference type="InterPro" id="IPR036390">
    <property type="entry name" value="WH_DNA-bd_sf"/>
</dbReference>
<evidence type="ECO:0000256" key="3">
    <source>
        <dbReference type="ARBA" id="ARBA00023163"/>
    </source>
</evidence>
<dbReference type="PRINTS" id="PR00033">
    <property type="entry name" value="HTHASNC"/>
</dbReference>
<dbReference type="SMART" id="SM00344">
    <property type="entry name" value="HTH_ASNC"/>
    <property type="match status" value="1"/>
</dbReference>
<dbReference type="InterPro" id="IPR011991">
    <property type="entry name" value="ArsR-like_HTH"/>
</dbReference>
<dbReference type="SUPFAM" id="SSF46785">
    <property type="entry name" value="Winged helix' DNA-binding domain"/>
    <property type="match status" value="1"/>
</dbReference>
<dbReference type="RefSeq" id="WP_244021445.1">
    <property type="nucleotide sequence ID" value="NZ_JALHLF010000050.1"/>
</dbReference>
<dbReference type="Gene3D" id="3.30.70.920">
    <property type="match status" value="1"/>
</dbReference>
<dbReference type="InterPro" id="IPR019885">
    <property type="entry name" value="Tscrpt_reg_HTH_AsnC-type_CS"/>
</dbReference>
<dbReference type="Gene3D" id="1.10.10.10">
    <property type="entry name" value="Winged helix-like DNA-binding domain superfamily/Winged helix DNA-binding domain"/>
    <property type="match status" value="1"/>
</dbReference>
<dbReference type="PROSITE" id="PS00519">
    <property type="entry name" value="HTH_ASNC_1"/>
    <property type="match status" value="1"/>
</dbReference>
<dbReference type="InterPro" id="IPR019887">
    <property type="entry name" value="Tscrpt_reg_AsnC/Lrp_C"/>
</dbReference>
<dbReference type="PANTHER" id="PTHR30154">
    <property type="entry name" value="LEUCINE-RESPONSIVE REGULATORY PROTEIN"/>
    <property type="match status" value="1"/>
</dbReference>
<dbReference type="InterPro" id="IPR000485">
    <property type="entry name" value="AsnC-type_HTH_dom"/>
</dbReference>
<sequence>MASSLDNADRAILRVLRSDARKPNSEIAEIVGLSPSACLRRIRIMERSGVIRGYTVITGSDGDSEQAVDVVVQVTLDRQTDDYLMRFENAVRQCPEVHECFLMTGDVDYWLRIRAASVAAYEVIHGEVLSRLPGVTRISSSIAMRDAMRARRSGGAGRR</sequence>
<keyword evidence="1" id="KW-0805">Transcription regulation</keyword>
<evidence type="ECO:0000259" key="4">
    <source>
        <dbReference type="PROSITE" id="PS50956"/>
    </source>
</evidence>
<dbReference type="EMBL" id="JALHLF010000050">
    <property type="protein sequence ID" value="MCJ2183541.1"/>
    <property type="molecule type" value="Genomic_DNA"/>
</dbReference>
<gene>
    <name evidence="5" type="ORF">MTR62_12685</name>
</gene>
<comment type="caution">
    <text evidence="5">The sequence shown here is derived from an EMBL/GenBank/DDBJ whole genome shotgun (WGS) entry which is preliminary data.</text>
</comment>
<evidence type="ECO:0000256" key="1">
    <source>
        <dbReference type="ARBA" id="ARBA00023015"/>
    </source>
</evidence>
<name>A0ABT0BFI0_9SPHN</name>
<keyword evidence="2" id="KW-0238">DNA-binding</keyword>
<dbReference type="InterPro" id="IPR036388">
    <property type="entry name" value="WH-like_DNA-bd_sf"/>
</dbReference>
<evidence type="ECO:0000256" key="2">
    <source>
        <dbReference type="ARBA" id="ARBA00023125"/>
    </source>
</evidence>
<organism evidence="5 6">
    <name type="scientific">Novosphingobium organovorum</name>
    <dbReference type="NCBI Taxonomy" id="2930092"/>
    <lineage>
        <taxon>Bacteria</taxon>
        <taxon>Pseudomonadati</taxon>
        <taxon>Pseudomonadota</taxon>
        <taxon>Alphaproteobacteria</taxon>
        <taxon>Sphingomonadales</taxon>
        <taxon>Sphingomonadaceae</taxon>
        <taxon>Novosphingobium</taxon>
    </lineage>
</organism>
<reference evidence="5" key="1">
    <citation type="submission" date="2022-03" db="EMBL/GenBank/DDBJ databases">
        <title>Identification of a novel bacterium isolated from mangrove sediments.</title>
        <authorList>
            <person name="Pan X."/>
        </authorList>
    </citation>
    <scope>NUCLEOTIDE SEQUENCE</scope>
    <source>
        <strain evidence="5">B1949</strain>
    </source>
</reference>
<evidence type="ECO:0000313" key="5">
    <source>
        <dbReference type="EMBL" id="MCJ2183541.1"/>
    </source>
</evidence>
<keyword evidence="3" id="KW-0804">Transcription</keyword>
<dbReference type="CDD" id="cd00090">
    <property type="entry name" value="HTH_ARSR"/>
    <property type="match status" value="1"/>
</dbReference>
<dbReference type="InterPro" id="IPR019888">
    <property type="entry name" value="Tscrpt_reg_AsnC-like"/>
</dbReference>
<dbReference type="Proteomes" id="UP001162881">
    <property type="component" value="Unassembled WGS sequence"/>
</dbReference>
<proteinExistence type="predicted"/>
<keyword evidence="6" id="KW-1185">Reference proteome</keyword>
<dbReference type="PROSITE" id="PS50956">
    <property type="entry name" value="HTH_ASNC_2"/>
    <property type="match status" value="1"/>
</dbReference>
<evidence type="ECO:0000313" key="6">
    <source>
        <dbReference type="Proteomes" id="UP001162881"/>
    </source>
</evidence>